<organism evidence="1 2">
    <name type="scientific">Dictyostelium purpureum</name>
    <name type="common">Slime mold</name>
    <dbReference type="NCBI Taxonomy" id="5786"/>
    <lineage>
        <taxon>Eukaryota</taxon>
        <taxon>Amoebozoa</taxon>
        <taxon>Evosea</taxon>
        <taxon>Eumycetozoa</taxon>
        <taxon>Dictyostelia</taxon>
        <taxon>Dictyosteliales</taxon>
        <taxon>Dictyosteliaceae</taxon>
        <taxon>Dictyostelium</taxon>
    </lineage>
</organism>
<evidence type="ECO:0000313" key="1">
    <source>
        <dbReference type="EMBL" id="EGC39346.1"/>
    </source>
</evidence>
<dbReference type="Proteomes" id="UP000001064">
    <property type="component" value="Unassembled WGS sequence"/>
</dbReference>
<reference evidence="2" key="1">
    <citation type="journal article" date="2011" name="Genome Biol.">
        <title>Comparative genomics of the social amoebae Dictyostelium discoideum and Dictyostelium purpureum.</title>
        <authorList>
            <consortium name="US DOE Joint Genome Institute (JGI-PGF)"/>
            <person name="Sucgang R."/>
            <person name="Kuo A."/>
            <person name="Tian X."/>
            <person name="Salerno W."/>
            <person name="Parikh A."/>
            <person name="Feasley C.L."/>
            <person name="Dalin E."/>
            <person name="Tu H."/>
            <person name="Huang E."/>
            <person name="Barry K."/>
            <person name="Lindquist E."/>
            <person name="Shapiro H."/>
            <person name="Bruce D."/>
            <person name="Schmutz J."/>
            <person name="Salamov A."/>
            <person name="Fey P."/>
            <person name="Gaudet P."/>
            <person name="Anjard C."/>
            <person name="Babu M.M."/>
            <person name="Basu S."/>
            <person name="Bushmanova Y."/>
            <person name="van der Wel H."/>
            <person name="Katoh-Kurasawa M."/>
            <person name="Dinh C."/>
            <person name="Coutinho P.M."/>
            <person name="Saito T."/>
            <person name="Elias M."/>
            <person name="Schaap P."/>
            <person name="Kay R.R."/>
            <person name="Henrissat B."/>
            <person name="Eichinger L."/>
            <person name="Rivero F."/>
            <person name="Putnam N.H."/>
            <person name="West C.M."/>
            <person name="Loomis W.F."/>
            <person name="Chisholm R.L."/>
            <person name="Shaulsky G."/>
            <person name="Strassmann J.E."/>
            <person name="Queller D.C."/>
            <person name="Kuspa A."/>
            <person name="Grigoriev I.V."/>
        </authorList>
    </citation>
    <scope>NUCLEOTIDE SEQUENCE [LARGE SCALE GENOMIC DNA]</scope>
    <source>
        <strain evidence="2">QSDP1</strain>
    </source>
</reference>
<dbReference type="eggNOG" id="ENOG502RIM9">
    <property type="taxonomic scope" value="Eukaryota"/>
</dbReference>
<dbReference type="GeneID" id="10510013"/>
<dbReference type="VEuPathDB" id="AmoebaDB:DICPUDRAFT_27078"/>
<dbReference type="AlphaFoldDB" id="F0Z9L5"/>
<dbReference type="InterPro" id="IPR010710">
    <property type="entry name" value="DUF1289"/>
</dbReference>
<evidence type="ECO:0000313" key="2">
    <source>
        <dbReference type="Proteomes" id="UP000001064"/>
    </source>
</evidence>
<dbReference type="EMBL" id="GL870959">
    <property type="protein sequence ID" value="EGC39346.1"/>
    <property type="molecule type" value="Genomic_DNA"/>
</dbReference>
<protein>
    <recommendedName>
        <fullName evidence="3">DUF1289 domain-containing protein</fullName>
    </recommendedName>
</protein>
<dbReference type="OMA" id="KNEIAFW"/>
<dbReference type="PANTHER" id="PTHR35175:SF2">
    <property type="entry name" value="DUF1289 DOMAIN-CONTAINING PROTEIN"/>
    <property type="match status" value="1"/>
</dbReference>
<dbReference type="RefSeq" id="XP_003284134.1">
    <property type="nucleotide sequence ID" value="XM_003284086.1"/>
</dbReference>
<dbReference type="OrthoDB" id="17465at2759"/>
<dbReference type="KEGG" id="dpp:DICPUDRAFT_27078"/>
<gene>
    <name evidence="1" type="ORF">DICPUDRAFT_27078</name>
</gene>
<keyword evidence="2" id="KW-1185">Reference proteome</keyword>
<dbReference type="InParanoid" id="F0Z9L5"/>
<proteinExistence type="predicted"/>
<dbReference type="Pfam" id="PF06945">
    <property type="entry name" value="DUF1289"/>
    <property type="match status" value="1"/>
</dbReference>
<evidence type="ECO:0008006" key="3">
    <source>
        <dbReference type="Google" id="ProtNLM"/>
    </source>
</evidence>
<dbReference type="PANTHER" id="PTHR35175">
    <property type="entry name" value="DUF1289 DOMAIN-CONTAINING PROTEIN"/>
    <property type="match status" value="1"/>
</dbReference>
<sequence>MLVYNKFGKIVDASKVKVRVVNGMKTPCIDVCSMDTSSGFCKGCARNKQEIGNWSSMTNEQRDETIKELPERKKYIVLPKIISYEE</sequence>
<accession>F0Z9L5</accession>
<name>F0Z9L5_DICPU</name>